<sequence>MVTFTTMEDQTRASLGSDLLNRSVCLLVSLRKLGVHRTVRREKISRILKNEGNTLPFPEQTPRDPVQVDADPQMVRILKVLFKSPEYDAICRIDRKIGKYLQTRCLPSLLRKGAYLLPIPLIEEVDRALSNLAEQRKGLVRVLAGKFPQIVRESQRPLGGLFNPSDYPSAEQLEELFSMVVRYITFGVPDNLREASPLIFQREQNKAQSMWAEATQEVRQVLRLGLLEFVDRLINGLNPRSDGKQKTFRTKLLSQITDFLGVFAARNITNDAELAQLVDRAKELLAGIDAKALSNDQDLRRTLQKGFNEVKQSLDAMVGKQPTRRILLSDEDPGPCEIS</sequence>
<protein>
    <submittedName>
        <fullName evidence="1">Uncharacterized protein</fullName>
    </submittedName>
</protein>
<name>A0A7X6DN76_9BACT</name>
<reference evidence="1 2" key="1">
    <citation type="journal article" date="2020" name="Nature">
        <title>Bacterial chemolithoautotrophy via manganese oxidation.</title>
        <authorList>
            <person name="Yu H."/>
            <person name="Leadbetter J.R."/>
        </authorList>
    </citation>
    <scope>NUCLEOTIDE SEQUENCE [LARGE SCALE GENOMIC DNA]</scope>
    <source>
        <strain evidence="1 2">Mn-1</strain>
    </source>
</reference>
<dbReference type="AlphaFoldDB" id="A0A7X6DN76"/>
<evidence type="ECO:0000313" key="2">
    <source>
        <dbReference type="Proteomes" id="UP000534783"/>
    </source>
</evidence>
<gene>
    <name evidence="1" type="ORF">MNODULE_05545</name>
</gene>
<organism evidence="1 2">
    <name type="scientific">Candidatus Manganitrophus noduliformans</name>
    <dbReference type="NCBI Taxonomy" id="2606439"/>
    <lineage>
        <taxon>Bacteria</taxon>
        <taxon>Pseudomonadati</taxon>
        <taxon>Nitrospirota</taxon>
        <taxon>Nitrospiria</taxon>
        <taxon>Candidatus Troglogloeales</taxon>
        <taxon>Candidatus Manganitrophaceae</taxon>
        <taxon>Candidatus Manganitrophus</taxon>
    </lineage>
</organism>
<dbReference type="Proteomes" id="UP000534783">
    <property type="component" value="Unassembled WGS sequence"/>
</dbReference>
<comment type="caution">
    <text evidence="1">The sequence shown here is derived from an EMBL/GenBank/DDBJ whole genome shotgun (WGS) entry which is preliminary data.</text>
</comment>
<evidence type="ECO:0000313" key="1">
    <source>
        <dbReference type="EMBL" id="NKE70207.1"/>
    </source>
</evidence>
<accession>A0A7X6DN76</accession>
<keyword evidence="2" id="KW-1185">Reference proteome</keyword>
<dbReference type="EMBL" id="VTOW01000001">
    <property type="protein sequence ID" value="NKE70207.1"/>
    <property type="molecule type" value="Genomic_DNA"/>
</dbReference>
<proteinExistence type="predicted"/>
<dbReference type="RefSeq" id="WP_168058472.1">
    <property type="nucleotide sequence ID" value="NZ_VTOW01000001.1"/>
</dbReference>